<sequence length="297" mass="33276">PPETSKKNLKMKKVMREMQIKRPSLVNRRGVLYLHNNARQCTSMATQTKILELQWKLIPHPRYFPDLVPTEFHIEDSYETLLYETLPAGPNIYHLQYANGSSSQSSCYASSEEFNKLRPRVKKKDVIHTISLVLSLTEISIVVYASFKNKATLPSQANSSYPKSLVTLKKLPQNATKDVPTENLKPSLGTFTVDQERHKDACSEFHNETSNPWLLSAVPLAISPLGGLLLVKERVLQARSQMVHTSHWDLGGELGVCGDWLEVEGGGKESKNTDMCLDIRKLVEGEGEGEGAKFAKV</sequence>
<dbReference type="GO" id="GO:0032259">
    <property type="term" value="P:methylation"/>
    <property type="evidence" value="ECO:0007669"/>
    <property type="project" value="UniProtKB-KW"/>
</dbReference>
<name>A0A0L7RFP7_9HYME</name>
<keyword evidence="1" id="KW-0489">Methyltransferase</keyword>
<dbReference type="STRING" id="597456.A0A0L7RFP7"/>
<evidence type="ECO:0000313" key="1">
    <source>
        <dbReference type="EMBL" id="KOC69654.1"/>
    </source>
</evidence>
<dbReference type="PANTHER" id="PTHR46060">
    <property type="entry name" value="MARINER MOS1 TRANSPOSASE-LIKE PROTEIN"/>
    <property type="match status" value="1"/>
</dbReference>
<dbReference type="Gene3D" id="3.30.420.10">
    <property type="entry name" value="Ribonuclease H-like superfamily/Ribonuclease H"/>
    <property type="match status" value="1"/>
</dbReference>
<dbReference type="EMBL" id="KQ414602">
    <property type="protein sequence ID" value="KOC69654.1"/>
    <property type="molecule type" value="Genomic_DNA"/>
</dbReference>
<dbReference type="Proteomes" id="UP000053825">
    <property type="component" value="Unassembled WGS sequence"/>
</dbReference>
<gene>
    <name evidence="1" type="ORF">WH47_08429</name>
</gene>
<protein>
    <submittedName>
        <fullName evidence="1">Histone-lysine N-methyltransferase SETMAR</fullName>
    </submittedName>
</protein>
<organism evidence="1 2">
    <name type="scientific">Habropoda laboriosa</name>
    <dbReference type="NCBI Taxonomy" id="597456"/>
    <lineage>
        <taxon>Eukaryota</taxon>
        <taxon>Metazoa</taxon>
        <taxon>Ecdysozoa</taxon>
        <taxon>Arthropoda</taxon>
        <taxon>Hexapoda</taxon>
        <taxon>Insecta</taxon>
        <taxon>Pterygota</taxon>
        <taxon>Neoptera</taxon>
        <taxon>Endopterygota</taxon>
        <taxon>Hymenoptera</taxon>
        <taxon>Apocrita</taxon>
        <taxon>Aculeata</taxon>
        <taxon>Apoidea</taxon>
        <taxon>Anthophila</taxon>
        <taxon>Apidae</taxon>
        <taxon>Habropoda</taxon>
    </lineage>
</organism>
<keyword evidence="1" id="KW-0808">Transferase</keyword>
<dbReference type="PANTHER" id="PTHR46060:SF1">
    <property type="entry name" value="MARINER MOS1 TRANSPOSASE-LIKE PROTEIN"/>
    <property type="match status" value="1"/>
</dbReference>
<keyword evidence="2" id="KW-1185">Reference proteome</keyword>
<accession>A0A0L7RFP7</accession>
<feature type="non-terminal residue" evidence="1">
    <location>
        <position position="1"/>
    </location>
</feature>
<dbReference type="GO" id="GO:0003676">
    <property type="term" value="F:nucleic acid binding"/>
    <property type="evidence" value="ECO:0007669"/>
    <property type="project" value="InterPro"/>
</dbReference>
<dbReference type="AlphaFoldDB" id="A0A0L7RFP7"/>
<evidence type="ECO:0000313" key="2">
    <source>
        <dbReference type="Proteomes" id="UP000053825"/>
    </source>
</evidence>
<dbReference type="GO" id="GO:0008168">
    <property type="term" value="F:methyltransferase activity"/>
    <property type="evidence" value="ECO:0007669"/>
    <property type="project" value="UniProtKB-KW"/>
</dbReference>
<proteinExistence type="predicted"/>
<dbReference type="InterPro" id="IPR036397">
    <property type="entry name" value="RNaseH_sf"/>
</dbReference>
<dbReference type="InterPro" id="IPR052709">
    <property type="entry name" value="Transposase-MT_Hybrid"/>
</dbReference>
<reference evidence="1 2" key="1">
    <citation type="submission" date="2015-07" db="EMBL/GenBank/DDBJ databases">
        <title>The genome of Habropoda laboriosa.</title>
        <authorList>
            <person name="Pan H."/>
            <person name="Kapheim K."/>
        </authorList>
    </citation>
    <scope>NUCLEOTIDE SEQUENCE [LARGE SCALE GENOMIC DNA]</scope>
    <source>
        <strain evidence="1">0110345459</strain>
    </source>
</reference>